<keyword evidence="4 10" id="KW-0547">Nucleotide-binding</keyword>
<organism evidence="12 13">
    <name type="scientific">Candidatus Desantisbacteria bacterium CG1_02_38_46</name>
    <dbReference type="NCBI Taxonomy" id="1817893"/>
    <lineage>
        <taxon>Bacteria</taxon>
        <taxon>Candidatus Desantisiibacteriota</taxon>
    </lineage>
</organism>
<comment type="subunit">
    <text evidence="10">Acetyl-CoA carboxylase is a heterohexamer composed of biotin carboxyl carrier protein (AccB), biotin carboxylase (AccC) and two subunits each of ACCase subunit alpha (AccA) and ACCase subunit beta (AccD).</text>
</comment>
<dbReference type="InterPro" id="IPR011763">
    <property type="entry name" value="COA_CT_C"/>
</dbReference>
<gene>
    <name evidence="10" type="primary">accA</name>
    <name evidence="12" type="ORF">AUJ66_06660</name>
</gene>
<comment type="similarity">
    <text evidence="10">Belongs to the AccA family.</text>
</comment>
<dbReference type="GO" id="GO:2001295">
    <property type="term" value="P:malonyl-CoA biosynthetic process"/>
    <property type="evidence" value="ECO:0007669"/>
    <property type="project" value="UniProtKB-UniRule"/>
</dbReference>
<evidence type="ECO:0000256" key="9">
    <source>
        <dbReference type="ARBA" id="ARBA00049152"/>
    </source>
</evidence>
<evidence type="ECO:0000256" key="5">
    <source>
        <dbReference type="ARBA" id="ARBA00022832"/>
    </source>
</evidence>
<evidence type="ECO:0000256" key="7">
    <source>
        <dbReference type="ARBA" id="ARBA00023098"/>
    </source>
</evidence>
<dbReference type="PANTHER" id="PTHR42853">
    <property type="entry name" value="ACETYL-COENZYME A CARBOXYLASE CARBOXYL TRANSFERASE SUBUNIT ALPHA"/>
    <property type="match status" value="1"/>
</dbReference>
<dbReference type="EC" id="2.1.3.15" evidence="10"/>
<proteinExistence type="inferred from homology"/>
<evidence type="ECO:0000256" key="6">
    <source>
        <dbReference type="ARBA" id="ARBA00022840"/>
    </source>
</evidence>
<dbReference type="GO" id="GO:0016743">
    <property type="term" value="F:carboxyl- or carbamoyltransferase activity"/>
    <property type="evidence" value="ECO:0007669"/>
    <property type="project" value="UniProtKB-UniRule"/>
</dbReference>
<dbReference type="SUPFAM" id="SSF52096">
    <property type="entry name" value="ClpP/crotonase"/>
    <property type="match status" value="1"/>
</dbReference>
<dbReference type="Proteomes" id="UP000182278">
    <property type="component" value="Unassembled WGS sequence"/>
</dbReference>
<dbReference type="GO" id="GO:0006633">
    <property type="term" value="P:fatty acid biosynthetic process"/>
    <property type="evidence" value="ECO:0007669"/>
    <property type="project" value="UniProtKB-KW"/>
</dbReference>
<comment type="pathway">
    <text evidence="1 10">Lipid metabolism; malonyl-CoA biosynthesis; malonyl-CoA from acetyl-CoA: step 1/1.</text>
</comment>
<dbReference type="GO" id="GO:0009317">
    <property type="term" value="C:acetyl-CoA carboxylase complex"/>
    <property type="evidence" value="ECO:0007669"/>
    <property type="project" value="InterPro"/>
</dbReference>
<evidence type="ECO:0000256" key="3">
    <source>
        <dbReference type="ARBA" id="ARBA00022679"/>
    </source>
</evidence>
<comment type="function">
    <text evidence="10">Component of the acetyl coenzyme A carboxylase (ACC) complex. First, biotin carboxylase catalyzes the carboxylation of biotin on its carrier protein (BCCP) and then the CO(2) group is transferred by the carboxyltransferase to acetyl-CoA to form malonyl-CoA.</text>
</comment>
<dbReference type="InterPro" id="IPR001095">
    <property type="entry name" value="Acetyl_CoA_COase_a_su"/>
</dbReference>
<dbReference type="Pfam" id="PF03255">
    <property type="entry name" value="ACCA"/>
    <property type="match status" value="1"/>
</dbReference>
<reference evidence="12 13" key="1">
    <citation type="journal article" date="2016" name="Environ. Microbiol.">
        <title>Genomic resolution of a cold subsurface aquifer community provides metabolic insights for novel microbes adapted to high CO concentrations.</title>
        <authorList>
            <person name="Probst A.J."/>
            <person name="Castelle C.J."/>
            <person name="Singh A."/>
            <person name="Brown C.T."/>
            <person name="Anantharaman K."/>
            <person name="Sharon I."/>
            <person name="Hug L.A."/>
            <person name="Burstein D."/>
            <person name="Emerson J.B."/>
            <person name="Thomas B.C."/>
            <person name="Banfield J.F."/>
        </authorList>
    </citation>
    <scope>NUCLEOTIDE SEQUENCE [LARGE SCALE GENOMIC DNA]</scope>
    <source>
        <strain evidence="12">CG1_02_38_46</strain>
    </source>
</reference>
<keyword evidence="8 10" id="KW-0275">Fatty acid biosynthesis</keyword>
<dbReference type="NCBIfam" id="NF041504">
    <property type="entry name" value="AccA_sub"/>
    <property type="match status" value="1"/>
</dbReference>
<dbReference type="GO" id="GO:0003989">
    <property type="term" value="F:acetyl-CoA carboxylase activity"/>
    <property type="evidence" value="ECO:0007669"/>
    <property type="project" value="InterPro"/>
</dbReference>
<keyword evidence="5 10" id="KW-0276">Fatty acid metabolism</keyword>
<dbReference type="HAMAP" id="MF_00823">
    <property type="entry name" value="AcetylCoA_CT_alpha"/>
    <property type="match status" value="1"/>
</dbReference>
<keyword evidence="7 10" id="KW-0443">Lipid metabolism</keyword>
<evidence type="ECO:0000313" key="13">
    <source>
        <dbReference type="Proteomes" id="UP000182278"/>
    </source>
</evidence>
<evidence type="ECO:0000259" key="11">
    <source>
        <dbReference type="PROSITE" id="PS50989"/>
    </source>
</evidence>
<keyword evidence="10" id="KW-0963">Cytoplasm</keyword>
<comment type="caution">
    <text evidence="12">The sequence shown here is derived from an EMBL/GenBank/DDBJ whole genome shotgun (WGS) entry which is preliminary data.</text>
</comment>
<dbReference type="NCBIfam" id="NF004344">
    <property type="entry name" value="PRK05724.1"/>
    <property type="match status" value="1"/>
</dbReference>
<keyword evidence="6 10" id="KW-0067">ATP-binding</keyword>
<evidence type="ECO:0000256" key="8">
    <source>
        <dbReference type="ARBA" id="ARBA00023160"/>
    </source>
</evidence>
<evidence type="ECO:0000256" key="4">
    <source>
        <dbReference type="ARBA" id="ARBA00022741"/>
    </source>
</evidence>
<dbReference type="Gene3D" id="3.90.226.10">
    <property type="entry name" value="2-enoyl-CoA Hydratase, Chain A, domain 1"/>
    <property type="match status" value="1"/>
</dbReference>
<dbReference type="PRINTS" id="PR01069">
    <property type="entry name" value="ACCCTRFRASEA"/>
</dbReference>
<keyword evidence="2 10" id="KW-0444">Lipid biosynthesis</keyword>
<dbReference type="PANTHER" id="PTHR42853:SF3">
    <property type="entry name" value="ACETYL-COENZYME A CARBOXYLASE CARBOXYL TRANSFERASE SUBUNIT ALPHA, CHLOROPLASTIC"/>
    <property type="match status" value="1"/>
</dbReference>
<dbReference type="InterPro" id="IPR029045">
    <property type="entry name" value="ClpP/crotonase-like_dom_sf"/>
</dbReference>
<sequence>MNGDLDFEKPITEIEKRIKELRNFAKGKRIDFTKEIGELERKARQLKKEVFSSLTAWQRTQLARHLKRPTTLDYIGMLFEDFIELHGDRSFGDDRALIGGLAKLDGEGIVVIGHQKGKDTRENIARNFGMAHPEGYRKALRLMKFAQKFSKPVICFIDTPGAYPGLEAEERGQFEAIARNLRDMSQVYTPIIVIVIGEGGSGGALGIGIGDKILMMENAVYFVCTPEACSAILWRDSAKADVAAEASWITAPALFKLGIIDEIVPEPSGGAHRDPGLAAQELKKAVLKNLGLIKNINKDELLQMRYEKFRKMGVFTEEIETTESRKL</sequence>
<dbReference type="AlphaFoldDB" id="A0A1J4SAK1"/>
<evidence type="ECO:0000256" key="1">
    <source>
        <dbReference type="ARBA" id="ARBA00004956"/>
    </source>
</evidence>
<dbReference type="STRING" id="1817893.AUJ66_06660"/>
<dbReference type="PROSITE" id="PS50989">
    <property type="entry name" value="COA_CT_CTER"/>
    <property type="match status" value="1"/>
</dbReference>
<evidence type="ECO:0000256" key="10">
    <source>
        <dbReference type="HAMAP-Rule" id="MF_00823"/>
    </source>
</evidence>
<evidence type="ECO:0000313" key="12">
    <source>
        <dbReference type="EMBL" id="OIN96320.1"/>
    </source>
</evidence>
<name>A0A1J4SAK1_9BACT</name>
<feature type="domain" description="CoA carboxyltransferase C-terminal" evidence="11">
    <location>
        <begin position="38"/>
        <end position="292"/>
    </location>
</feature>
<evidence type="ECO:0000256" key="2">
    <source>
        <dbReference type="ARBA" id="ARBA00022516"/>
    </source>
</evidence>
<keyword evidence="3 10" id="KW-0808">Transferase</keyword>
<dbReference type="GO" id="GO:0005524">
    <property type="term" value="F:ATP binding"/>
    <property type="evidence" value="ECO:0007669"/>
    <property type="project" value="UniProtKB-KW"/>
</dbReference>
<dbReference type="UniPathway" id="UPA00655">
    <property type="reaction ID" value="UER00711"/>
</dbReference>
<protein>
    <recommendedName>
        <fullName evidence="10">Acetyl-coenzyme A carboxylase carboxyl transferase subunit alpha</fullName>
        <shortName evidence="10">ACCase subunit alpha</shortName>
        <shortName evidence="10">Acetyl-CoA carboxylase carboxyltransferase subunit alpha</shortName>
        <ecNumber evidence="10">2.1.3.15</ecNumber>
    </recommendedName>
</protein>
<dbReference type="NCBIfam" id="TIGR00513">
    <property type="entry name" value="accA"/>
    <property type="match status" value="1"/>
</dbReference>
<comment type="subcellular location">
    <subcellularLocation>
        <location evidence="10">Cytoplasm</location>
    </subcellularLocation>
</comment>
<accession>A0A1J4SAK1</accession>
<dbReference type="EMBL" id="MNUO01000103">
    <property type="protein sequence ID" value="OIN96320.1"/>
    <property type="molecule type" value="Genomic_DNA"/>
</dbReference>
<comment type="catalytic activity">
    <reaction evidence="9 10">
        <text>N(6)-carboxybiotinyl-L-lysyl-[protein] + acetyl-CoA = N(6)-biotinyl-L-lysyl-[protein] + malonyl-CoA</text>
        <dbReference type="Rhea" id="RHEA:54728"/>
        <dbReference type="Rhea" id="RHEA-COMP:10505"/>
        <dbReference type="Rhea" id="RHEA-COMP:10506"/>
        <dbReference type="ChEBI" id="CHEBI:57288"/>
        <dbReference type="ChEBI" id="CHEBI:57384"/>
        <dbReference type="ChEBI" id="CHEBI:83144"/>
        <dbReference type="ChEBI" id="CHEBI:83145"/>
        <dbReference type="EC" id="2.1.3.15"/>
    </reaction>
</comment>